<evidence type="ECO:0000313" key="2">
    <source>
        <dbReference type="EMBL" id="KZT20672.1"/>
    </source>
</evidence>
<dbReference type="Proteomes" id="UP000076761">
    <property type="component" value="Unassembled WGS sequence"/>
</dbReference>
<accession>A0A165P8H7</accession>
<evidence type="ECO:0000256" key="1">
    <source>
        <dbReference type="SAM" id="MobiDB-lite"/>
    </source>
</evidence>
<evidence type="ECO:0000313" key="3">
    <source>
        <dbReference type="Proteomes" id="UP000076761"/>
    </source>
</evidence>
<dbReference type="InParanoid" id="A0A165P8H7"/>
<reference evidence="2 3" key="1">
    <citation type="journal article" date="2016" name="Mol. Biol. Evol.">
        <title>Comparative Genomics of Early-Diverging Mushroom-Forming Fungi Provides Insights into the Origins of Lignocellulose Decay Capabilities.</title>
        <authorList>
            <person name="Nagy L.G."/>
            <person name="Riley R."/>
            <person name="Tritt A."/>
            <person name="Adam C."/>
            <person name="Daum C."/>
            <person name="Floudas D."/>
            <person name="Sun H."/>
            <person name="Yadav J.S."/>
            <person name="Pangilinan J."/>
            <person name="Larsson K.H."/>
            <person name="Matsuura K."/>
            <person name="Barry K."/>
            <person name="Labutti K."/>
            <person name="Kuo R."/>
            <person name="Ohm R.A."/>
            <person name="Bhattacharya S.S."/>
            <person name="Shirouzu T."/>
            <person name="Yoshinaga Y."/>
            <person name="Martin F.M."/>
            <person name="Grigoriev I.V."/>
            <person name="Hibbett D.S."/>
        </authorList>
    </citation>
    <scope>NUCLEOTIDE SEQUENCE [LARGE SCALE GENOMIC DNA]</scope>
    <source>
        <strain evidence="2 3">HHB14362 ss-1</strain>
    </source>
</reference>
<dbReference type="OrthoDB" id="3262664at2759"/>
<gene>
    <name evidence="2" type="ORF">NEOLEDRAFT_1151234</name>
</gene>
<protein>
    <submittedName>
        <fullName evidence="2">Uncharacterized protein</fullName>
    </submittedName>
</protein>
<dbReference type="STRING" id="1314782.A0A165P8H7"/>
<name>A0A165P8H7_9AGAM</name>
<feature type="region of interest" description="Disordered" evidence="1">
    <location>
        <begin position="40"/>
        <end position="68"/>
    </location>
</feature>
<feature type="compositionally biased region" description="Low complexity" evidence="1">
    <location>
        <begin position="58"/>
        <end position="68"/>
    </location>
</feature>
<sequence>MSFSVDELVASLKSNHIGQEAMDLAALQVQLSQTLFTSASTSQRHDAEPFHCNTPTASTPSSSFSWSHMSHRRKGSVASISMEDDIAEMEEDERIVEELLFSPPATTSATHHHNQRAPSSPIQASAFTHRNSGSSFMYTAEPTSIFATQDPFYLAQMQASQTSQNMHSFFAQAGRPAQHSPFVQAHERSHSVLMAAAGAFDR</sequence>
<proteinExistence type="predicted"/>
<dbReference type="AlphaFoldDB" id="A0A165P8H7"/>
<keyword evidence="3" id="KW-1185">Reference proteome</keyword>
<organism evidence="2 3">
    <name type="scientific">Neolentinus lepideus HHB14362 ss-1</name>
    <dbReference type="NCBI Taxonomy" id="1314782"/>
    <lineage>
        <taxon>Eukaryota</taxon>
        <taxon>Fungi</taxon>
        <taxon>Dikarya</taxon>
        <taxon>Basidiomycota</taxon>
        <taxon>Agaricomycotina</taxon>
        <taxon>Agaricomycetes</taxon>
        <taxon>Gloeophyllales</taxon>
        <taxon>Gloeophyllaceae</taxon>
        <taxon>Neolentinus</taxon>
    </lineage>
</organism>
<dbReference type="EMBL" id="KV425617">
    <property type="protein sequence ID" value="KZT20672.1"/>
    <property type="molecule type" value="Genomic_DNA"/>
</dbReference>